<dbReference type="STRING" id="67767.A0A0J7N1W7"/>
<keyword evidence="9" id="KW-1185">Reference proteome</keyword>
<dbReference type="PaxDb" id="67767-A0A0J7N1W7"/>
<dbReference type="Pfam" id="PF01232">
    <property type="entry name" value="Mannitol_dh"/>
    <property type="match status" value="1"/>
</dbReference>
<gene>
    <name evidence="8" type="ORF">RF55_14323</name>
</gene>
<evidence type="ECO:0000256" key="5">
    <source>
        <dbReference type="ARBA" id="ARBA00047733"/>
    </source>
</evidence>
<evidence type="ECO:0000256" key="4">
    <source>
        <dbReference type="ARBA" id="ARBA00038970"/>
    </source>
</evidence>
<dbReference type="PANTHER" id="PTHR43362:SF1">
    <property type="entry name" value="MANNITOL DEHYDROGENASE 2-RELATED"/>
    <property type="match status" value="1"/>
</dbReference>
<keyword evidence="2" id="KW-0560">Oxidoreductase</keyword>
<dbReference type="InterPro" id="IPR013328">
    <property type="entry name" value="6PGD_dom2"/>
</dbReference>
<name>A0A0J7N1W7_LASNI</name>
<evidence type="ECO:0000259" key="7">
    <source>
        <dbReference type="Pfam" id="PF08125"/>
    </source>
</evidence>
<comment type="catalytic activity">
    <reaction evidence="5">
        <text>D-mannitol + NAD(+) = D-fructose + NADH + H(+)</text>
        <dbReference type="Rhea" id="RHEA:12084"/>
        <dbReference type="ChEBI" id="CHEBI:15378"/>
        <dbReference type="ChEBI" id="CHEBI:16899"/>
        <dbReference type="ChEBI" id="CHEBI:37721"/>
        <dbReference type="ChEBI" id="CHEBI:57540"/>
        <dbReference type="ChEBI" id="CHEBI:57945"/>
        <dbReference type="EC" id="1.1.1.67"/>
    </reaction>
</comment>
<dbReference type="Proteomes" id="UP000036403">
    <property type="component" value="Unassembled WGS sequence"/>
</dbReference>
<keyword evidence="3" id="KW-0520">NAD</keyword>
<dbReference type="EC" id="1.1.1.67" evidence="4"/>
<dbReference type="PRINTS" id="PR00084">
    <property type="entry name" value="MTLDHDRGNASE"/>
</dbReference>
<dbReference type="PROSITE" id="PS00974">
    <property type="entry name" value="MANNITOL_DHGENASE"/>
    <property type="match status" value="1"/>
</dbReference>
<dbReference type="Gene3D" id="1.10.1040.10">
    <property type="entry name" value="N-(1-d-carboxylethyl)-l-norvaline Dehydrogenase, domain 2"/>
    <property type="match status" value="1"/>
</dbReference>
<dbReference type="InterPro" id="IPR050988">
    <property type="entry name" value="Mannitol_DH/Oxidoreductase"/>
</dbReference>
<dbReference type="SUPFAM" id="SSF51735">
    <property type="entry name" value="NAD(P)-binding Rossmann-fold domains"/>
    <property type="match status" value="1"/>
</dbReference>
<comment type="similarity">
    <text evidence="1">Belongs to the mannitol dehydrogenase family.</text>
</comment>
<accession>A0A0J7N1W7</accession>
<dbReference type="GO" id="GO:0050086">
    <property type="term" value="F:mannitol 2-dehydrogenase activity"/>
    <property type="evidence" value="ECO:0007669"/>
    <property type="project" value="UniProtKB-EC"/>
</dbReference>
<dbReference type="AlphaFoldDB" id="A0A0J7N1W7"/>
<reference evidence="8 9" key="1">
    <citation type="submission" date="2015-04" db="EMBL/GenBank/DDBJ databases">
        <title>Lasius niger genome sequencing.</title>
        <authorList>
            <person name="Konorov E.A."/>
            <person name="Nikitin M.A."/>
            <person name="Kirill M.V."/>
            <person name="Chang P."/>
        </authorList>
    </citation>
    <scope>NUCLEOTIDE SEQUENCE [LARGE SCALE GENOMIC DNA]</scope>
    <source>
        <tissue evidence="8">Whole</tissue>
    </source>
</reference>
<dbReference type="GO" id="GO:0019594">
    <property type="term" value="P:mannitol metabolic process"/>
    <property type="evidence" value="ECO:0007669"/>
    <property type="project" value="InterPro"/>
</dbReference>
<protein>
    <recommendedName>
        <fullName evidence="4">mannitol 2-dehydrogenase</fullName>
        <ecNumber evidence="4">1.1.1.67</ecNumber>
    </recommendedName>
</protein>
<evidence type="ECO:0000313" key="9">
    <source>
        <dbReference type="Proteomes" id="UP000036403"/>
    </source>
</evidence>
<evidence type="ECO:0000259" key="6">
    <source>
        <dbReference type="Pfam" id="PF01232"/>
    </source>
</evidence>
<dbReference type="InterPro" id="IPR013118">
    <property type="entry name" value="Mannitol_DH_C"/>
</dbReference>
<evidence type="ECO:0000256" key="1">
    <source>
        <dbReference type="ARBA" id="ARBA00006541"/>
    </source>
</evidence>
<evidence type="ECO:0000313" key="8">
    <source>
        <dbReference type="EMBL" id="KMQ86640.1"/>
    </source>
</evidence>
<feature type="domain" description="Mannitol dehydrogenase C-terminal" evidence="7">
    <location>
        <begin position="321"/>
        <end position="467"/>
    </location>
</feature>
<dbReference type="InterPro" id="IPR036291">
    <property type="entry name" value="NAD(P)-bd_dom_sf"/>
</dbReference>
<organism evidence="8 9">
    <name type="scientific">Lasius niger</name>
    <name type="common">Black garden ant</name>
    <dbReference type="NCBI Taxonomy" id="67767"/>
    <lineage>
        <taxon>Eukaryota</taxon>
        <taxon>Metazoa</taxon>
        <taxon>Ecdysozoa</taxon>
        <taxon>Arthropoda</taxon>
        <taxon>Hexapoda</taxon>
        <taxon>Insecta</taxon>
        <taxon>Pterygota</taxon>
        <taxon>Neoptera</taxon>
        <taxon>Endopterygota</taxon>
        <taxon>Hymenoptera</taxon>
        <taxon>Apocrita</taxon>
        <taxon>Aculeata</taxon>
        <taxon>Formicoidea</taxon>
        <taxon>Formicidae</taxon>
        <taxon>Formicinae</taxon>
        <taxon>Lasius</taxon>
        <taxon>Lasius</taxon>
    </lineage>
</organism>
<dbReference type="InterPro" id="IPR013131">
    <property type="entry name" value="Mannitol_DH_N"/>
</dbReference>
<evidence type="ECO:0000256" key="3">
    <source>
        <dbReference type="ARBA" id="ARBA00023027"/>
    </source>
</evidence>
<comment type="caution">
    <text evidence="8">The sequence shown here is derived from an EMBL/GenBank/DDBJ whole genome shotgun (WGS) entry which is preliminary data.</text>
</comment>
<dbReference type="EMBL" id="LBMM01011769">
    <property type="protein sequence ID" value="KMQ86640.1"/>
    <property type="molecule type" value="Genomic_DNA"/>
</dbReference>
<feature type="domain" description="Mannitol dehydrogenase N-terminal" evidence="6">
    <location>
        <begin position="37"/>
        <end position="288"/>
    </location>
</feature>
<dbReference type="PANTHER" id="PTHR43362">
    <property type="entry name" value="MANNITOL DEHYDROGENASE DSF1-RELATED"/>
    <property type="match status" value="1"/>
</dbReference>
<evidence type="ECO:0000256" key="2">
    <source>
        <dbReference type="ARBA" id="ARBA00023002"/>
    </source>
</evidence>
<dbReference type="OrthoDB" id="418169at2759"/>
<proteinExistence type="inferred from homology"/>
<dbReference type="Gene3D" id="3.40.50.720">
    <property type="entry name" value="NAD(P)-binding Rossmann-like Domain"/>
    <property type="match status" value="1"/>
</dbReference>
<dbReference type="Pfam" id="PF08125">
    <property type="entry name" value="Mannitol_dh_C"/>
    <property type="match status" value="1"/>
</dbReference>
<dbReference type="SUPFAM" id="SSF48179">
    <property type="entry name" value="6-phosphogluconate dehydrogenase C-terminal domain-like"/>
    <property type="match status" value="1"/>
</dbReference>
<dbReference type="InterPro" id="IPR000669">
    <property type="entry name" value="Mannitol_DH"/>
</dbReference>
<sequence length="521" mass="57293">MTFFKKQLHLSINQKTISHLPVGIEKPGYDRTKVSSGIVHFGLGNFYRSHLAAYLNRLLVVPGHETWGITGVEIIENPENKQKTENYTKQDNLYTLTQFKEDGTHKTALIGSLCDHLYAPENPEKVLEVLSRPETKIVSLTITEGGYNIDAGTGEFCLNHPDIVHDLKNPQRPKTVFGFVVEALKRRHAAGIAPFTVMSCDNVLHNGKTAFKAFTSFAEARDAALAKWIKESVAFPNSMVDRITPTLSEQRKADINHLNKVHDLLPVLSEEFIQWVLEDNFSNGRPDFAKVGVQLIAGGAIAGGLSENGGNAERNGAVAPIEAFEQAKLRILNEAHLVFGLSGMIENIAFIDKAAGHKALRDFVETLLKEDVLPTLKAPKGIDLSHYADQVLARFGNAALEDTCARIAGDSVSKALVFWSETLMNALSGKTEETRAVFMCAILLEYLRGRRGNGEAYTLYEPALSEDQIELAKNAPESEGFSLPCFDRVRGYLTGAFQAKVGSCRGMIRNSGIATALFTPY</sequence>
<dbReference type="InterPro" id="IPR023027">
    <property type="entry name" value="Mannitol_DH_CS"/>
</dbReference>
<dbReference type="InterPro" id="IPR008927">
    <property type="entry name" value="6-PGluconate_DH-like_C_sf"/>
</dbReference>